<sequence length="141" mass="15818">MKRHAIRKIDRLCSVLCWHCLLLFSSDTSSLNFFVSYAEGAVESIWSIDQYFEFVLVLMFSTGLSFQRIVSDTLALPALSLAGELVPHANVQTSFHELDFLFRNFGSPHLQCKPGEQQSPNFPPLAPRPAQPPHPVKAFLG</sequence>
<accession>A0AAP0ATG4</accession>
<gene>
    <name evidence="2" type="ORF">KSP39_PZI023424</name>
</gene>
<organism evidence="2 3">
    <name type="scientific">Platanthera zijinensis</name>
    <dbReference type="NCBI Taxonomy" id="2320716"/>
    <lineage>
        <taxon>Eukaryota</taxon>
        <taxon>Viridiplantae</taxon>
        <taxon>Streptophyta</taxon>
        <taxon>Embryophyta</taxon>
        <taxon>Tracheophyta</taxon>
        <taxon>Spermatophyta</taxon>
        <taxon>Magnoliopsida</taxon>
        <taxon>Liliopsida</taxon>
        <taxon>Asparagales</taxon>
        <taxon>Orchidaceae</taxon>
        <taxon>Orchidoideae</taxon>
        <taxon>Orchideae</taxon>
        <taxon>Orchidinae</taxon>
        <taxon>Platanthera</taxon>
    </lineage>
</organism>
<proteinExistence type="predicted"/>
<evidence type="ECO:0000256" key="1">
    <source>
        <dbReference type="SAM" id="MobiDB-lite"/>
    </source>
</evidence>
<reference evidence="2 3" key="1">
    <citation type="journal article" date="2022" name="Nat. Plants">
        <title>Genomes of leafy and leafless Platanthera orchids illuminate the evolution of mycoheterotrophy.</title>
        <authorList>
            <person name="Li M.H."/>
            <person name="Liu K.W."/>
            <person name="Li Z."/>
            <person name="Lu H.C."/>
            <person name="Ye Q.L."/>
            <person name="Zhang D."/>
            <person name="Wang J.Y."/>
            <person name="Li Y.F."/>
            <person name="Zhong Z.M."/>
            <person name="Liu X."/>
            <person name="Yu X."/>
            <person name="Liu D.K."/>
            <person name="Tu X.D."/>
            <person name="Liu B."/>
            <person name="Hao Y."/>
            <person name="Liao X.Y."/>
            <person name="Jiang Y.T."/>
            <person name="Sun W.H."/>
            <person name="Chen J."/>
            <person name="Chen Y.Q."/>
            <person name="Ai Y."/>
            <person name="Zhai J.W."/>
            <person name="Wu S.S."/>
            <person name="Zhou Z."/>
            <person name="Hsiao Y.Y."/>
            <person name="Wu W.L."/>
            <person name="Chen Y.Y."/>
            <person name="Lin Y.F."/>
            <person name="Hsu J.L."/>
            <person name="Li C.Y."/>
            <person name="Wang Z.W."/>
            <person name="Zhao X."/>
            <person name="Zhong W.Y."/>
            <person name="Ma X.K."/>
            <person name="Ma L."/>
            <person name="Huang J."/>
            <person name="Chen G.Z."/>
            <person name="Huang M.Z."/>
            <person name="Huang L."/>
            <person name="Peng D.H."/>
            <person name="Luo Y.B."/>
            <person name="Zou S.Q."/>
            <person name="Chen S.P."/>
            <person name="Lan S."/>
            <person name="Tsai W.C."/>
            <person name="Van de Peer Y."/>
            <person name="Liu Z.J."/>
        </authorList>
    </citation>
    <scope>NUCLEOTIDE SEQUENCE [LARGE SCALE GENOMIC DNA]</scope>
    <source>
        <strain evidence="2">Lor287</strain>
    </source>
</reference>
<feature type="compositionally biased region" description="Pro residues" evidence="1">
    <location>
        <begin position="121"/>
        <end position="135"/>
    </location>
</feature>
<protein>
    <submittedName>
        <fullName evidence="2">Uncharacterized protein</fullName>
    </submittedName>
</protein>
<dbReference type="AlphaFoldDB" id="A0AAP0ATG4"/>
<keyword evidence="3" id="KW-1185">Reference proteome</keyword>
<comment type="caution">
    <text evidence="2">The sequence shown here is derived from an EMBL/GenBank/DDBJ whole genome shotgun (WGS) entry which is preliminary data.</text>
</comment>
<name>A0AAP0ATG4_9ASPA</name>
<evidence type="ECO:0000313" key="3">
    <source>
        <dbReference type="Proteomes" id="UP001418222"/>
    </source>
</evidence>
<evidence type="ECO:0000313" key="2">
    <source>
        <dbReference type="EMBL" id="KAK8914228.1"/>
    </source>
</evidence>
<dbReference type="EMBL" id="JBBWWQ010000021">
    <property type="protein sequence ID" value="KAK8914228.1"/>
    <property type="molecule type" value="Genomic_DNA"/>
</dbReference>
<dbReference type="Proteomes" id="UP001418222">
    <property type="component" value="Unassembled WGS sequence"/>
</dbReference>
<feature type="region of interest" description="Disordered" evidence="1">
    <location>
        <begin position="115"/>
        <end position="141"/>
    </location>
</feature>